<feature type="domain" description="M protein trans-acting positive regulator (MGA) HTH" evidence="4">
    <location>
        <begin position="16"/>
        <end position="62"/>
    </location>
</feature>
<evidence type="ECO:0000313" key="5">
    <source>
        <dbReference type="EMBL" id="BBM16352.1"/>
    </source>
</evidence>
<dbReference type="EMBL" id="AP019813">
    <property type="protein sequence ID" value="BBM16352.1"/>
    <property type="molecule type" value="Genomic_DNA"/>
</dbReference>
<reference evidence="5 6" key="1">
    <citation type="submission" date="2019-07" db="EMBL/GenBank/DDBJ databases">
        <title>antibiotic susceptibility of plant-derived lactic acid bacteria.</title>
        <authorList>
            <person name="Sugiyama M."/>
            <person name="Noda M."/>
        </authorList>
    </citation>
    <scope>NUCLEOTIDE SEQUENCE [LARGE SCALE GENOMIC DNA]</scope>
    <source>
        <strain evidence="5 6">15-1A</strain>
        <plasmid evidence="6">pem15-1a-3 dna</plasmid>
    </source>
</reference>
<keyword evidence="5" id="KW-0614">Plasmid</keyword>
<keyword evidence="1" id="KW-0805">Transcription regulation</keyword>
<evidence type="ECO:0000259" key="3">
    <source>
        <dbReference type="Pfam" id="PF05043"/>
    </source>
</evidence>
<dbReference type="PANTHER" id="PTHR30185:SF13">
    <property type="entry name" value="LICABCH OPERON REGULATOR-RELATED"/>
    <property type="match status" value="1"/>
</dbReference>
<dbReference type="Pfam" id="PF05043">
    <property type="entry name" value="Mga"/>
    <property type="match status" value="1"/>
</dbReference>
<dbReference type="Pfam" id="PF08280">
    <property type="entry name" value="HTH_Mga"/>
    <property type="match status" value="1"/>
</dbReference>
<dbReference type="RefSeq" id="WP_074802072.1">
    <property type="nucleotide sequence ID" value="NZ_AP019813.1"/>
</dbReference>
<evidence type="ECO:0000256" key="2">
    <source>
        <dbReference type="ARBA" id="ARBA00023163"/>
    </source>
</evidence>
<gene>
    <name evidence="5" type="ORF">EM151A_6008</name>
</gene>
<dbReference type="AlphaFoldDB" id="A0AAI8RCG9"/>
<dbReference type="InterPro" id="IPR007737">
    <property type="entry name" value="Mga_HTH"/>
</dbReference>
<proteinExistence type="predicted"/>
<dbReference type="InterPro" id="IPR050661">
    <property type="entry name" value="BglG_antiterminators"/>
</dbReference>
<name>A0AAI8RCG9_ENTMU</name>
<dbReference type="PANTHER" id="PTHR30185">
    <property type="entry name" value="CRYPTIC BETA-GLUCOSIDE BGL OPERON ANTITERMINATOR"/>
    <property type="match status" value="1"/>
</dbReference>
<accession>A0AAI8RCG9</accession>
<dbReference type="InterPro" id="IPR013199">
    <property type="entry name" value="HTH_Mga_DNA-bd_dom"/>
</dbReference>
<dbReference type="Gene3D" id="1.10.10.10">
    <property type="entry name" value="Winged helix-like DNA-binding domain superfamily/Winged helix DNA-binding domain"/>
    <property type="match status" value="1"/>
</dbReference>
<evidence type="ECO:0000256" key="1">
    <source>
        <dbReference type="ARBA" id="ARBA00023015"/>
    </source>
</evidence>
<feature type="domain" description="Mga helix-turn-helix" evidence="3">
    <location>
        <begin position="87"/>
        <end position="162"/>
    </location>
</feature>
<evidence type="ECO:0000259" key="4">
    <source>
        <dbReference type="Pfam" id="PF08280"/>
    </source>
</evidence>
<evidence type="ECO:0000313" key="6">
    <source>
        <dbReference type="Proteomes" id="UP000509460"/>
    </source>
</evidence>
<keyword evidence="2" id="KW-0804">Transcription</keyword>
<geneLocation type="plasmid" evidence="6">
    <name>pem15-1a-3 dna</name>
</geneLocation>
<dbReference type="InterPro" id="IPR036388">
    <property type="entry name" value="WH-like_DNA-bd_sf"/>
</dbReference>
<dbReference type="Proteomes" id="UP000509460">
    <property type="component" value="Plasmid pEM15-1A-3"/>
</dbReference>
<sequence>MRQLQLDFMVNSMSTRWIQILNNIEKEPNFTLVALSKRLSVSQRTLGKDINGIKEYFGEHIILCAKQTGYRFEEVNHDCYMDKKADLVKSEILFAVIGQIFRGELKPFQELALEYNYGESSFRRFLLRAEKPLKSYDLKLSLNPVTLVGDEENIRKFFYDFYYLGEYTTHTIQPPKIIHSLILENLSDYLGDYEVGTGVSAAEFYFLVYLMMNRVQQGKLVTLTFFKKQRITKAKDFIMLYSLRDLLANAFNINIPKDEFIWLYLILVAQRTINQIERERHFYSLFNQRPLIKSVAWKYFSNSQFEGWDRKILTDLLSSFLASKSLTYTLHPIWNKQLAEERDQAIVNHSQAYQTNRQFLRQHQKVLGLGEQFFEDVVVEFTLFTNLLLRTYYPKKSVLFLLAGNSIVVQTLYQQAKQRIGHNHRIQLLPLQELTSDRIDAEEIDLVVTNYRPYLWEYSLKKDYLLVNTIPSENDWTRITKQLNRHLY</sequence>
<protein>
    <submittedName>
        <fullName evidence="5">M protein trans-acting positive regulator</fullName>
    </submittedName>
</protein>
<organism evidence="5 6">
    <name type="scientific">Enterococcus mundtii</name>
    <dbReference type="NCBI Taxonomy" id="53346"/>
    <lineage>
        <taxon>Bacteria</taxon>
        <taxon>Bacillati</taxon>
        <taxon>Bacillota</taxon>
        <taxon>Bacilli</taxon>
        <taxon>Lactobacillales</taxon>
        <taxon>Enterococcaceae</taxon>
        <taxon>Enterococcus</taxon>
    </lineage>
</organism>